<accession>A0A2W2BLF0</accession>
<dbReference type="SUPFAM" id="SSF46689">
    <property type="entry name" value="Homeodomain-like"/>
    <property type="match status" value="1"/>
</dbReference>
<keyword evidence="2" id="KW-0238">DNA-binding</keyword>
<dbReference type="PROSITE" id="PS01124">
    <property type="entry name" value="HTH_ARAC_FAMILY_2"/>
    <property type="match status" value="1"/>
</dbReference>
<evidence type="ECO:0000256" key="3">
    <source>
        <dbReference type="ARBA" id="ARBA00023163"/>
    </source>
</evidence>
<dbReference type="RefSeq" id="WP_110997672.1">
    <property type="nucleotide sequence ID" value="NZ_QKTW01000006.1"/>
</dbReference>
<dbReference type="PANTHER" id="PTHR43280">
    <property type="entry name" value="ARAC-FAMILY TRANSCRIPTIONAL REGULATOR"/>
    <property type="match status" value="1"/>
</dbReference>
<gene>
    <name evidence="5" type="ORF">DN068_04380</name>
</gene>
<dbReference type="Proteomes" id="UP000248745">
    <property type="component" value="Unassembled WGS sequence"/>
</dbReference>
<evidence type="ECO:0000313" key="5">
    <source>
        <dbReference type="EMBL" id="PZF74256.1"/>
    </source>
</evidence>
<keyword evidence="3" id="KW-0804">Transcription</keyword>
<evidence type="ECO:0000259" key="4">
    <source>
        <dbReference type="PROSITE" id="PS01124"/>
    </source>
</evidence>
<protein>
    <submittedName>
        <fullName evidence="5">AraC family transcriptional regulator</fullName>
    </submittedName>
</protein>
<organism evidence="5 6">
    <name type="scientific">Taibaiella soli</name>
    <dbReference type="NCBI Taxonomy" id="1649169"/>
    <lineage>
        <taxon>Bacteria</taxon>
        <taxon>Pseudomonadati</taxon>
        <taxon>Bacteroidota</taxon>
        <taxon>Chitinophagia</taxon>
        <taxon>Chitinophagales</taxon>
        <taxon>Chitinophagaceae</taxon>
        <taxon>Taibaiella</taxon>
    </lineage>
</organism>
<evidence type="ECO:0000256" key="2">
    <source>
        <dbReference type="ARBA" id="ARBA00023125"/>
    </source>
</evidence>
<dbReference type="Pfam" id="PF12833">
    <property type="entry name" value="HTH_18"/>
    <property type="match status" value="1"/>
</dbReference>
<dbReference type="PANTHER" id="PTHR43280:SF32">
    <property type="entry name" value="TRANSCRIPTIONAL REGULATORY PROTEIN"/>
    <property type="match status" value="1"/>
</dbReference>
<feature type="domain" description="HTH araC/xylS-type" evidence="4">
    <location>
        <begin position="184"/>
        <end position="282"/>
    </location>
</feature>
<proteinExistence type="predicted"/>
<evidence type="ECO:0000313" key="6">
    <source>
        <dbReference type="Proteomes" id="UP000248745"/>
    </source>
</evidence>
<keyword evidence="6" id="KW-1185">Reference proteome</keyword>
<dbReference type="AlphaFoldDB" id="A0A2W2BLF0"/>
<dbReference type="EMBL" id="QKTW01000006">
    <property type="protein sequence ID" value="PZF74256.1"/>
    <property type="molecule type" value="Genomic_DNA"/>
</dbReference>
<keyword evidence="1" id="KW-0805">Transcription regulation</keyword>
<dbReference type="OrthoDB" id="9793451at2"/>
<dbReference type="SUPFAM" id="SSF51215">
    <property type="entry name" value="Regulatory protein AraC"/>
    <property type="match status" value="1"/>
</dbReference>
<reference evidence="5 6" key="1">
    <citation type="submission" date="2018-06" db="EMBL/GenBank/DDBJ databases">
        <title>Mucibacter soli gen. nov., sp. nov., a new member of the family Chitinophagaceae producing mucin.</title>
        <authorList>
            <person name="Kim M.-K."/>
            <person name="Park S."/>
            <person name="Kim T.-S."/>
            <person name="Joung Y."/>
            <person name="Han J.-H."/>
            <person name="Kim S.B."/>
        </authorList>
    </citation>
    <scope>NUCLEOTIDE SEQUENCE [LARGE SCALE GENOMIC DNA]</scope>
    <source>
        <strain evidence="5 6">R1-15</strain>
    </source>
</reference>
<dbReference type="SMART" id="SM00342">
    <property type="entry name" value="HTH_ARAC"/>
    <property type="match status" value="1"/>
</dbReference>
<sequence length="289" mass="33225">MKRLLRTISQHEKLPIRLSSAARHDLPADVIRKLAQPHRMEFYFFVFIEKGTATYNVDMTDITLTDGQVLFVLPNQIFAPPPTIDPTLKYYKLAFFDQILAMLPQQYAFLVNSLKTQVVHTDEAARERIKSVFEILAKLLHTDTRMKETEILLVYLGALLAEFNNAYFRQDGIATAHPRLSKYIEFQVTVENHLTEQQSVNTIAAQLAVTTNSLYALVKEFSGVSPKEFITHRLILEAQRKLHYSNLSVKELAYELGFSDPDYFSRLFKKTTGKSVRKYLEELQDLSGT</sequence>
<name>A0A2W2BLF0_9BACT</name>
<dbReference type="InterPro" id="IPR009057">
    <property type="entry name" value="Homeodomain-like_sf"/>
</dbReference>
<comment type="caution">
    <text evidence="5">The sequence shown here is derived from an EMBL/GenBank/DDBJ whole genome shotgun (WGS) entry which is preliminary data.</text>
</comment>
<dbReference type="InterPro" id="IPR018060">
    <property type="entry name" value="HTH_AraC"/>
</dbReference>
<dbReference type="GO" id="GO:0043565">
    <property type="term" value="F:sequence-specific DNA binding"/>
    <property type="evidence" value="ECO:0007669"/>
    <property type="project" value="InterPro"/>
</dbReference>
<evidence type="ECO:0000256" key="1">
    <source>
        <dbReference type="ARBA" id="ARBA00023015"/>
    </source>
</evidence>
<dbReference type="Gene3D" id="1.10.10.60">
    <property type="entry name" value="Homeodomain-like"/>
    <property type="match status" value="1"/>
</dbReference>
<dbReference type="GO" id="GO:0003700">
    <property type="term" value="F:DNA-binding transcription factor activity"/>
    <property type="evidence" value="ECO:0007669"/>
    <property type="project" value="InterPro"/>
</dbReference>
<dbReference type="InterPro" id="IPR037923">
    <property type="entry name" value="HTH-like"/>
</dbReference>